<dbReference type="PROSITE" id="PS51375">
    <property type="entry name" value="PPR"/>
    <property type="match status" value="1"/>
</dbReference>
<name>A0A9N8D7S2_9STRA</name>
<dbReference type="InterPro" id="IPR002885">
    <property type="entry name" value="PPR_rpt"/>
</dbReference>
<feature type="compositionally biased region" description="Basic and acidic residues" evidence="2">
    <location>
        <begin position="118"/>
        <end position="129"/>
    </location>
</feature>
<feature type="repeat" description="PPR" evidence="1">
    <location>
        <begin position="1042"/>
        <end position="1076"/>
    </location>
</feature>
<dbReference type="PANTHER" id="PTHR12296">
    <property type="entry name" value="DENN DOMAIN-CONTAINING PROTEIN 4"/>
    <property type="match status" value="1"/>
</dbReference>
<dbReference type="InterPro" id="IPR051696">
    <property type="entry name" value="DENN_Domain_GEFs"/>
</dbReference>
<feature type="compositionally biased region" description="Low complexity" evidence="2">
    <location>
        <begin position="11"/>
        <end position="38"/>
    </location>
</feature>
<feature type="domain" description="UDENN" evidence="3">
    <location>
        <begin position="241"/>
        <end position="724"/>
    </location>
</feature>
<dbReference type="Pfam" id="PF03456">
    <property type="entry name" value="uDENN"/>
    <property type="match status" value="1"/>
</dbReference>
<evidence type="ECO:0000259" key="3">
    <source>
        <dbReference type="PROSITE" id="PS50211"/>
    </source>
</evidence>
<keyword evidence="5" id="KW-1185">Reference proteome</keyword>
<protein>
    <submittedName>
        <fullName evidence="4">DENN domain-containing protein 5B</fullName>
    </submittedName>
</protein>
<dbReference type="SMART" id="SM00801">
    <property type="entry name" value="dDENN"/>
    <property type="match status" value="1"/>
</dbReference>
<dbReference type="InterPro" id="IPR011990">
    <property type="entry name" value="TPR-like_helical_dom_sf"/>
</dbReference>
<dbReference type="Gene3D" id="3.30.450.200">
    <property type="match status" value="1"/>
</dbReference>
<dbReference type="SMART" id="SM00799">
    <property type="entry name" value="DENN"/>
    <property type="match status" value="1"/>
</dbReference>
<evidence type="ECO:0000256" key="2">
    <source>
        <dbReference type="SAM" id="MobiDB-lite"/>
    </source>
</evidence>
<dbReference type="GO" id="GO:0032483">
    <property type="term" value="P:regulation of Rab protein signal transduction"/>
    <property type="evidence" value="ECO:0007669"/>
    <property type="project" value="TreeGrafter"/>
</dbReference>
<accession>A0A9N8D7S2</accession>
<dbReference type="Pfam" id="PF03455">
    <property type="entry name" value="dDENN"/>
    <property type="match status" value="1"/>
</dbReference>
<feature type="compositionally biased region" description="Polar residues" evidence="2">
    <location>
        <begin position="897"/>
        <end position="910"/>
    </location>
</feature>
<sequence>MALVEEPMSPPAVSSSASATNNSSDSSTPPEASTPAPEVVHKAGVGGVVPTPPHSQRSFKSPSKPKMRRKVSVEDALATSTAVQRLVEYFVVVSSQPRWETTPRLQTPDPKSRKKGGEKKAKDPPKTVEKPIVFETPSQNQRTTTHFDPDNLISPEPLNPPTTKKKPKPLGSRFRFRVLDNDATVEQRPSFSDDDEKKEVDSATNPLEEPASPTPRSEWTRDDDAQSTAPDLEETGQSGSDENIHMPSHKNCNHSFQPLITARFPLMDHADNPLNPMITQFCYPSGDVIVPSRVYELPRVHHFVLTNDKGRKVYGTCLTIMEEYHASEEEPWIRRDNIHSEDSSHDIEVTVSDKDSALYIPKVLCILSTWPYLTAFREYLAQLYRLSSSTNIMKAPIERYVINITQEIPAPPPGAYEVQVSILNSTIRFWAPPAKLPIAYVALPYQTLFDCLDVENILLLWNALIMENKILLVSSQYSVLTVCAEILTSLLFPMRWCHLYVPLLPRFICPMLDAPVPYLCGVVRENWLYAQQFVCRETIIVDLDRNTVATGEMTPPFLTPPIKKWSKLRAAIEQTAGSLFWKTRGLDAEYHKLMNGRRINLRRNLANLQKKGSQTWKEKLHSFDHAFNLAFTPTSANILNDNISDYEQSQWDRVQEAFLRFFVALLKDYRKFAKPPNGNEPGVFRKEDFIASQKPENQPFLAALCETQQFEDYITKRLYSPGEPDVIFFDQSIDAKLNRSRLKLRKVDTPFLQSAKAHKVLKKVQAVEPSTEGLSESRNSEPYVYKVWPEVFDLSLVCAPKPIPRMIAAEFDRQCVLVSRLRLANYKPREEADSIDLVPDEQQDFFAADYDSSPECAAFTVFFFAYSHFIGRDWQEYQKKRKELEAENLARTPLFSPGTTKTPERSSQQHVIDENRELPSNALTTGNHQDLSSANCNDDCYIAVCDDCTKATVGSTLPYTSPFPIMYPDFKKFSLLASAVKRTASKTTEPYVTPNRTASLVDNIADDSLAEYEEARAVASAQLDLGFETLKTMSQLRHFAPDPDAYKSLMGACGRCGDTQRALELIEIMKHDGLVDGEVLSWFVSAFAHNDDAALASRLSPANRDNVKSPHRGSDDAYYKYLEKKLELLECSRELRGSSSCLTGLLSSDDESVFSADSSSSSVASAPVQSTSSFMEWFTPHKKTNKKKRKSKRKRRKSSLQIGMPVSDVVAKQVMLAENLLDFLYPSLSIDTHGDCCPQCSAELKESDIVQGWVPCAFSNFTTACPACKHRFVPRFSVTNLAPDFQGSQGLGTPLYCEYLSPWVLRKELHAVAKGEGGIEELTKPEWRSGNDIHSTIWWNLIVLCRKYRLPYTFLLQGSFLQNRLITATP</sequence>
<dbReference type="SMART" id="SM00800">
    <property type="entry name" value="uDENN"/>
    <property type="match status" value="1"/>
</dbReference>
<dbReference type="Gene3D" id="1.25.40.10">
    <property type="entry name" value="Tetratricopeptide repeat domain"/>
    <property type="match status" value="1"/>
</dbReference>
<organism evidence="4 5">
    <name type="scientific">Seminavis robusta</name>
    <dbReference type="NCBI Taxonomy" id="568900"/>
    <lineage>
        <taxon>Eukaryota</taxon>
        <taxon>Sar</taxon>
        <taxon>Stramenopiles</taxon>
        <taxon>Ochrophyta</taxon>
        <taxon>Bacillariophyta</taxon>
        <taxon>Bacillariophyceae</taxon>
        <taxon>Bacillariophycidae</taxon>
        <taxon>Naviculales</taxon>
        <taxon>Naviculaceae</taxon>
        <taxon>Seminavis</taxon>
    </lineage>
</organism>
<dbReference type="InterPro" id="IPR043153">
    <property type="entry name" value="DENN_C"/>
</dbReference>
<dbReference type="EMBL" id="CAICTM010000029">
    <property type="protein sequence ID" value="CAB9497973.1"/>
    <property type="molecule type" value="Genomic_DNA"/>
</dbReference>
<reference evidence="4" key="1">
    <citation type="submission" date="2020-06" db="EMBL/GenBank/DDBJ databases">
        <authorList>
            <consortium name="Plant Systems Biology data submission"/>
        </authorList>
    </citation>
    <scope>NUCLEOTIDE SEQUENCE</scope>
    <source>
        <strain evidence="4">D6</strain>
    </source>
</reference>
<dbReference type="InterPro" id="IPR037516">
    <property type="entry name" value="Tripartite_DENN"/>
</dbReference>
<dbReference type="OrthoDB" id="6019893at2759"/>
<dbReference type="PANTHER" id="PTHR12296:SF21">
    <property type="entry name" value="DENN DOMAIN-CONTAINING PROTEIN 3"/>
    <property type="match status" value="1"/>
</dbReference>
<comment type="caution">
    <text evidence="4">The sequence shown here is derived from an EMBL/GenBank/DDBJ whole genome shotgun (WGS) entry which is preliminary data.</text>
</comment>
<dbReference type="Proteomes" id="UP001153069">
    <property type="component" value="Unassembled WGS sequence"/>
</dbReference>
<dbReference type="GO" id="GO:0031410">
    <property type="term" value="C:cytoplasmic vesicle"/>
    <property type="evidence" value="ECO:0007669"/>
    <property type="project" value="TreeGrafter"/>
</dbReference>
<dbReference type="Gene3D" id="3.40.50.11500">
    <property type="match status" value="1"/>
</dbReference>
<feature type="region of interest" description="Disordered" evidence="2">
    <location>
        <begin position="97"/>
        <end position="252"/>
    </location>
</feature>
<evidence type="ECO:0000256" key="1">
    <source>
        <dbReference type="PROSITE-ProRule" id="PRU00708"/>
    </source>
</evidence>
<dbReference type="PROSITE" id="PS50211">
    <property type="entry name" value="DENN"/>
    <property type="match status" value="1"/>
</dbReference>
<evidence type="ECO:0000313" key="5">
    <source>
        <dbReference type="Proteomes" id="UP001153069"/>
    </source>
</evidence>
<evidence type="ECO:0000313" key="4">
    <source>
        <dbReference type="EMBL" id="CAB9497973.1"/>
    </source>
</evidence>
<feature type="region of interest" description="Disordered" evidence="2">
    <location>
        <begin position="892"/>
        <end position="926"/>
    </location>
</feature>
<dbReference type="InterPro" id="IPR001194">
    <property type="entry name" value="cDENN_dom"/>
</dbReference>
<gene>
    <name evidence="4" type="ORF">SEMRO_29_G019160.1</name>
</gene>
<feature type="compositionally biased region" description="Polar residues" evidence="2">
    <location>
        <begin position="136"/>
        <end position="146"/>
    </location>
</feature>
<proteinExistence type="predicted"/>
<dbReference type="InterPro" id="IPR005113">
    <property type="entry name" value="uDENN_dom"/>
</dbReference>
<dbReference type="Pfam" id="PF02141">
    <property type="entry name" value="DENN"/>
    <property type="match status" value="1"/>
</dbReference>
<dbReference type="InterPro" id="IPR005112">
    <property type="entry name" value="dDENN_dom"/>
</dbReference>
<feature type="region of interest" description="Disordered" evidence="2">
    <location>
        <begin position="1"/>
        <end position="74"/>
    </location>
</feature>